<evidence type="ECO:0000313" key="7">
    <source>
        <dbReference type="EMBL" id="KAF9454531.1"/>
    </source>
</evidence>
<keyword evidence="4" id="KW-0809">Transit peptide</keyword>
<keyword evidence="8" id="KW-1185">Reference proteome</keyword>
<evidence type="ECO:0000256" key="3">
    <source>
        <dbReference type="ARBA" id="ARBA00022792"/>
    </source>
</evidence>
<organism evidence="7 8">
    <name type="scientific">Macrolepiota fuliginosa MF-IS2</name>
    <dbReference type="NCBI Taxonomy" id="1400762"/>
    <lineage>
        <taxon>Eukaryota</taxon>
        <taxon>Fungi</taxon>
        <taxon>Dikarya</taxon>
        <taxon>Basidiomycota</taxon>
        <taxon>Agaricomycotina</taxon>
        <taxon>Agaricomycetes</taxon>
        <taxon>Agaricomycetidae</taxon>
        <taxon>Agaricales</taxon>
        <taxon>Agaricineae</taxon>
        <taxon>Agaricaceae</taxon>
        <taxon>Macrolepiota</taxon>
    </lineage>
</organism>
<name>A0A9P5XSE5_9AGAR</name>
<keyword evidence="6" id="KW-0472">Membrane</keyword>
<dbReference type="AlphaFoldDB" id="A0A9P5XSE5"/>
<comment type="subcellular location">
    <subcellularLocation>
        <location evidence="1">Mitochondrion inner membrane</location>
        <topology evidence="1">Peripheral membrane protein</topology>
        <orientation evidence="1">Matrix side</orientation>
    </subcellularLocation>
</comment>
<dbReference type="Proteomes" id="UP000807342">
    <property type="component" value="Unassembled WGS sequence"/>
</dbReference>
<accession>A0A9P5XSE5</accession>
<dbReference type="PANTHER" id="PTHR31107:SF2">
    <property type="entry name" value="CYTOCHROME C OXIDASE ASSEMBLY FACTOR 8"/>
    <property type="match status" value="1"/>
</dbReference>
<dbReference type="GO" id="GO:0097193">
    <property type="term" value="P:intrinsic apoptotic signaling pathway"/>
    <property type="evidence" value="ECO:0007669"/>
    <property type="project" value="InterPro"/>
</dbReference>
<dbReference type="InterPro" id="IPR018796">
    <property type="entry name" value="COA8"/>
</dbReference>
<dbReference type="GO" id="GO:0005743">
    <property type="term" value="C:mitochondrial inner membrane"/>
    <property type="evidence" value="ECO:0007669"/>
    <property type="project" value="UniProtKB-SubCell"/>
</dbReference>
<evidence type="ECO:0000256" key="6">
    <source>
        <dbReference type="ARBA" id="ARBA00023136"/>
    </source>
</evidence>
<sequence length="187" mass="21791">MLLPPRPATSLLRAQCRLFYASLRRSHLVAPPDPVSHMRPIIYEDAPTTTDPPKPSPPTRLRHPYSLSEFTNTRGNDHASNLELQFRLQRQQLDAFHHNFWLDSNSRFEAAKEAILSALPETATTLDKENALSEFHKQWVMQEKACTDVYTTEWRRRNLALIILETRVRYRKLSSRIGRLFSSSQRH</sequence>
<keyword evidence="5" id="KW-0496">Mitochondrion</keyword>
<gene>
    <name evidence="7" type="ORF">P691DRAFT_806705</name>
</gene>
<proteinExistence type="inferred from homology"/>
<evidence type="ECO:0000256" key="2">
    <source>
        <dbReference type="ARBA" id="ARBA00005453"/>
    </source>
</evidence>
<dbReference type="EMBL" id="MU151053">
    <property type="protein sequence ID" value="KAF9454531.1"/>
    <property type="molecule type" value="Genomic_DNA"/>
</dbReference>
<evidence type="ECO:0000256" key="4">
    <source>
        <dbReference type="ARBA" id="ARBA00022946"/>
    </source>
</evidence>
<keyword evidence="3" id="KW-0999">Mitochondrion inner membrane</keyword>
<dbReference type="Pfam" id="PF10231">
    <property type="entry name" value="COA8"/>
    <property type="match status" value="1"/>
</dbReference>
<comment type="caution">
    <text evidence="7">The sequence shown here is derived from an EMBL/GenBank/DDBJ whole genome shotgun (WGS) entry which is preliminary data.</text>
</comment>
<evidence type="ECO:0000313" key="8">
    <source>
        <dbReference type="Proteomes" id="UP000807342"/>
    </source>
</evidence>
<dbReference type="PANTHER" id="PTHR31107">
    <property type="entry name" value="APOPTOGENIC PROTEIN 1, MITOCHONDRIAL"/>
    <property type="match status" value="1"/>
</dbReference>
<comment type="similarity">
    <text evidence="2">Belongs to the COA8 family.</text>
</comment>
<reference evidence="7" key="1">
    <citation type="submission" date="2020-11" db="EMBL/GenBank/DDBJ databases">
        <authorList>
            <consortium name="DOE Joint Genome Institute"/>
            <person name="Ahrendt S."/>
            <person name="Riley R."/>
            <person name="Andreopoulos W."/>
            <person name="Labutti K."/>
            <person name="Pangilinan J."/>
            <person name="Ruiz-Duenas F.J."/>
            <person name="Barrasa J.M."/>
            <person name="Sanchez-Garcia M."/>
            <person name="Camarero S."/>
            <person name="Miyauchi S."/>
            <person name="Serrano A."/>
            <person name="Linde D."/>
            <person name="Babiker R."/>
            <person name="Drula E."/>
            <person name="Ayuso-Fernandez I."/>
            <person name="Pacheco R."/>
            <person name="Padilla G."/>
            <person name="Ferreira P."/>
            <person name="Barriuso J."/>
            <person name="Kellner H."/>
            <person name="Castanera R."/>
            <person name="Alfaro M."/>
            <person name="Ramirez L."/>
            <person name="Pisabarro A.G."/>
            <person name="Kuo A."/>
            <person name="Tritt A."/>
            <person name="Lipzen A."/>
            <person name="He G."/>
            <person name="Yan M."/>
            <person name="Ng V."/>
            <person name="Cullen D."/>
            <person name="Martin F."/>
            <person name="Rosso M.-N."/>
            <person name="Henrissat B."/>
            <person name="Hibbett D."/>
            <person name="Martinez A.T."/>
            <person name="Grigoriev I.V."/>
        </authorList>
    </citation>
    <scope>NUCLEOTIDE SEQUENCE</scope>
    <source>
        <strain evidence="7">MF-IS2</strain>
    </source>
</reference>
<dbReference type="OrthoDB" id="6246201at2759"/>
<evidence type="ECO:0000256" key="5">
    <source>
        <dbReference type="ARBA" id="ARBA00023128"/>
    </source>
</evidence>
<protein>
    <submittedName>
        <fullName evidence="7">Uncharacterized protein</fullName>
    </submittedName>
</protein>
<evidence type="ECO:0000256" key="1">
    <source>
        <dbReference type="ARBA" id="ARBA00004443"/>
    </source>
</evidence>